<name>A0A1H1Q2W1_9MICO</name>
<dbReference type="Proteomes" id="UP000199649">
    <property type="component" value="Chromosome I"/>
</dbReference>
<gene>
    <name evidence="2" type="ORF">SAMN04489719_1714</name>
</gene>
<accession>A0A1H1Q2W1</accession>
<feature type="compositionally biased region" description="Low complexity" evidence="1">
    <location>
        <begin position="18"/>
        <end position="32"/>
    </location>
</feature>
<organism evidence="2 3">
    <name type="scientific">Agrococcus carbonis</name>
    <dbReference type="NCBI Taxonomy" id="684552"/>
    <lineage>
        <taxon>Bacteria</taxon>
        <taxon>Bacillati</taxon>
        <taxon>Actinomycetota</taxon>
        <taxon>Actinomycetes</taxon>
        <taxon>Micrococcales</taxon>
        <taxon>Microbacteriaceae</taxon>
        <taxon>Agrococcus</taxon>
    </lineage>
</organism>
<dbReference type="AlphaFoldDB" id="A0A1H1Q2W1"/>
<evidence type="ECO:0000256" key="1">
    <source>
        <dbReference type="SAM" id="MobiDB-lite"/>
    </source>
</evidence>
<feature type="region of interest" description="Disordered" evidence="1">
    <location>
        <begin position="1"/>
        <end position="42"/>
    </location>
</feature>
<proteinExistence type="predicted"/>
<dbReference type="EMBL" id="LT629734">
    <property type="protein sequence ID" value="SDS17587.1"/>
    <property type="molecule type" value="Genomic_DNA"/>
</dbReference>
<sequence>MHVHAPIPEPGPTPGPTAWPTQGPTCRPTAAPTPEPRPRPDELPTLEAARARALDLEWLTVLAHWSPTWLKPFHGPTVYGQLRRGEVPESIAHRWLPVARRWRDAGYTPDLFLELHAEVARQDVDGCAPRLRERGTLEAWPWRTVPERLPTTPLPAAVSATLAWLAAG</sequence>
<feature type="compositionally biased region" description="Pro residues" evidence="1">
    <location>
        <begin position="7"/>
        <end position="17"/>
    </location>
</feature>
<evidence type="ECO:0000313" key="2">
    <source>
        <dbReference type="EMBL" id="SDS17587.1"/>
    </source>
</evidence>
<evidence type="ECO:0000313" key="3">
    <source>
        <dbReference type="Proteomes" id="UP000199649"/>
    </source>
</evidence>
<keyword evidence="3" id="KW-1185">Reference proteome</keyword>
<protein>
    <submittedName>
        <fullName evidence="2">Uncharacterized protein</fullName>
    </submittedName>
</protein>
<reference evidence="3" key="1">
    <citation type="submission" date="2016-10" db="EMBL/GenBank/DDBJ databases">
        <authorList>
            <person name="Varghese N."/>
            <person name="Submissions S."/>
        </authorList>
    </citation>
    <scope>NUCLEOTIDE SEQUENCE [LARGE SCALE GENOMIC DNA]</scope>
    <source>
        <strain evidence="3">DSM 22965</strain>
    </source>
</reference>